<dbReference type="InterPro" id="IPR001584">
    <property type="entry name" value="Integrase_cat-core"/>
</dbReference>
<dbReference type="PaxDb" id="4097-A0A1S3ZJF2"/>
<dbReference type="CDD" id="cd01647">
    <property type="entry name" value="RT_LTR"/>
    <property type="match status" value="1"/>
</dbReference>
<organism evidence="3">
    <name type="scientific">Nicotiana tabacum</name>
    <name type="common">Common tobacco</name>
    <dbReference type="NCBI Taxonomy" id="4097"/>
    <lineage>
        <taxon>Eukaryota</taxon>
        <taxon>Viridiplantae</taxon>
        <taxon>Streptophyta</taxon>
        <taxon>Embryophyta</taxon>
        <taxon>Tracheophyta</taxon>
        <taxon>Spermatophyta</taxon>
        <taxon>Magnoliopsida</taxon>
        <taxon>eudicotyledons</taxon>
        <taxon>Gunneridae</taxon>
        <taxon>Pentapetalae</taxon>
        <taxon>asterids</taxon>
        <taxon>lamiids</taxon>
        <taxon>Solanales</taxon>
        <taxon>Solanaceae</taxon>
        <taxon>Nicotianoideae</taxon>
        <taxon>Nicotianeae</taxon>
        <taxon>Nicotiana</taxon>
    </lineage>
</organism>
<evidence type="ECO:0000259" key="2">
    <source>
        <dbReference type="PROSITE" id="PS50994"/>
    </source>
</evidence>
<dbReference type="RefSeq" id="XP_016464544.1">
    <property type="nucleotide sequence ID" value="XM_016609058.1"/>
</dbReference>
<dbReference type="Gene3D" id="3.30.420.10">
    <property type="entry name" value="Ribonuclease H-like superfamily/Ribonuclease H"/>
    <property type="match status" value="1"/>
</dbReference>
<dbReference type="SUPFAM" id="SSF53098">
    <property type="entry name" value="Ribonuclease H-like"/>
    <property type="match status" value="1"/>
</dbReference>
<feature type="domain" description="Integrase catalytic" evidence="2">
    <location>
        <begin position="330"/>
        <end position="435"/>
    </location>
</feature>
<dbReference type="SUPFAM" id="SSF56672">
    <property type="entry name" value="DNA/RNA polymerases"/>
    <property type="match status" value="1"/>
</dbReference>
<protein>
    <recommendedName>
        <fullName evidence="4">Integrase catalytic domain-containing protein</fullName>
    </recommendedName>
</protein>
<dbReference type="InterPro" id="IPR012337">
    <property type="entry name" value="RNaseH-like_sf"/>
</dbReference>
<name>A0A1S3ZJF2_TOBAC</name>
<dbReference type="SMR" id="A0A1S3ZJF2"/>
<feature type="domain" description="Reverse transcriptase" evidence="1">
    <location>
        <begin position="1"/>
        <end position="74"/>
    </location>
</feature>
<dbReference type="InterPro" id="IPR043128">
    <property type="entry name" value="Rev_trsase/Diguanyl_cyclase"/>
</dbReference>
<dbReference type="PANTHER" id="PTHR48475:SF2">
    <property type="entry name" value="RIBONUCLEASE H"/>
    <property type="match status" value="1"/>
</dbReference>
<proteinExistence type="predicted"/>
<dbReference type="KEGG" id="nta:107787450"/>
<accession>A0A1S3ZJF2</accession>
<dbReference type="PROSITE" id="PS50994">
    <property type="entry name" value="INTEGRASE"/>
    <property type="match status" value="1"/>
</dbReference>
<dbReference type="OMA" id="PMENDRA"/>
<dbReference type="GO" id="GO:0003676">
    <property type="term" value="F:nucleic acid binding"/>
    <property type="evidence" value="ECO:0007669"/>
    <property type="project" value="InterPro"/>
</dbReference>
<reference evidence="3" key="1">
    <citation type="submission" date="2025-08" db="UniProtKB">
        <authorList>
            <consortium name="RefSeq"/>
        </authorList>
    </citation>
    <scope>IDENTIFICATION</scope>
</reference>
<evidence type="ECO:0000259" key="1">
    <source>
        <dbReference type="PROSITE" id="PS50878"/>
    </source>
</evidence>
<dbReference type="InterPro" id="IPR000477">
    <property type="entry name" value="RT_dom"/>
</dbReference>
<dbReference type="InterPro" id="IPR036397">
    <property type="entry name" value="RNaseH_sf"/>
</dbReference>
<dbReference type="InterPro" id="IPR043502">
    <property type="entry name" value="DNA/RNA_pol_sf"/>
</dbReference>
<evidence type="ECO:0000313" key="3">
    <source>
        <dbReference type="RefSeq" id="XP_016464544.1"/>
    </source>
</evidence>
<dbReference type="AlphaFoldDB" id="A0A1S3ZJF2"/>
<evidence type="ECO:0008006" key="4">
    <source>
        <dbReference type="Google" id="ProtNLM"/>
    </source>
</evidence>
<dbReference type="STRING" id="4097.A0A1S3ZJF2"/>
<dbReference type="Gene3D" id="3.30.70.270">
    <property type="match status" value="2"/>
</dbReference>
<dbReference type="PROSITE" id="PS50878">
    <property type="entry name" value="RT_POL"/>
    <property type="match status" value="1"/>
</dbReference>
<dbReference type="GO" id="GO:0015074">
    <property type="term" value="P:DNA integration"/>
    <property type="evidence" value="ECO:0007669"/>
    <property type="project" value="InterPro"/>
</dbReference>
<sequence>MATYQRLVAKMFKEQLGKTMKVYIDDMVVKSKKKEDYIGHLKEAFEILRRYGMKLNPGKCTFGITLGKFLGFLVSQRGIEVNPDQIRAIEGISETLTSKKRVQKLTGRITTLSRFISRSSDRCHKFFNVLRKDHELQWNSECVDALIKLKAYLSSPPLLVKADPGECLLVYLAVFEVAIPRAQNIEADGRAKLATSTKNINKENVVTLLHSSIDQVEVHSVKLTWDWRNRIVTYLQVGMLSQDKKEAKKLRIQAARYNLINCDLYKRTFGVPLAKCLGPNQIRRVLEEVHEGHYGAHTGNRALVVVGAYTQIHEQEVIAFIWKNIICRFGIPTEISCDSGPQFVGKKTTEFFEKWHTKRILSTPYHPAGNSQAESSNKVILNILKKKLEGLWPELLLEVLWAYRTIPKTRTSETPYSLLYGTDAVIPVEVGEPSLRYSNESEPSNDESRLQDLNEVEERRDMAHEAPPKPYSYSPIWVFSQSGFLGEVFNEAARGTFEVRSIVHYPACRRDLQAE</sequence>
<dbReference type="Pfam" id="PF00078">
    <property type="entry name" value="RVT_1"/>
    <property type="match status" value="1"/>
</dbReference>
<dbReference type="OrthoDB" id="1681048at2759"/>
<gene>
    <name evidence="3" type="primary">LOC107787450</name>
</gene>
<dbReference type="PANTHER" id="PTHR48475">
    <property type="entry name" value="RIBONUCLEASE H"/>
    <property type="match status" value="1"/>
</dbReference>